<dbReference type="EMBL" id="CAJVQA010042605">
    <property type="protein sequence ID" value="CAG8815002.1"/>
    <property type="molecule type" value="Genomic_DNA"/>
</dbReference>
<reference evidence="1" key="1">
    <citation type="submission" date="2021-06" db="EMBL/GenBank/DDBJ databases">
        <authorList>
            <person name="Kallberg Y."/>
            <person name="Tangrot J."/>
            <person name="Rosling A."/>
        </authorList>
    </citation>
    <scope>NUCLEOTIDE SEQUENCE</scope>
    <source>
        <strain evidence="1">FL966</strain>
    </source>
</reference>
<accession>A0A9N9K9M1</accession>
<feature type="non-terminal residue" evidence="1">
    <location>
        <position position="1"/>
    </location>
</feature>
<feature type="non-terminal residue" evidence="1">
    <location>
        <position position="65"/>
    </location>
</feature>
<sequence>LPSSILSRIIHENDIIGCSSGHGPVFGSHFYMKDDNKSWVYRHIPKRYEKQLIANKLYLLIDEFE</sequence>
<dbReference type="OrthoDB" id="2414559at2759"/>
<comment type="caution">
    <text evidence="1">The sequence shown here is derived from an EMBL/GenBank/DDBJ whole genome shotgun (WGS) entry which is preliminary data.</text>
</comment>
<proteinExistence type="predicted"/>
<dbReference type="Proteomes" id="UP000789759">
    <property type="component" value="Unassembled WGS sequence"/>
</dbReference>
<organism evidence="1 2">
    <name type="scientific">Cetraspora pellucida</name>
    <dbReference type="NCBI Taxonomy" id="1433469"/>
    <lineage>
        <taxon>Eukaryota</taxon>
        <taxon>Fungi</taxon>
        <taxon>Fungi incertae sedis</taxon>
        <taxon>Mucoromycota</taxon>
        <taxon>Glomeromycotina</taxon>
        <taxon>Glomeromycetes</taxon>
        <taxon>Diversisporales</taxon>
        <taxon>Gigasporaceae</taxon>
        <taxon>Cetraspora</taxon>
    </lineage>
</organism>
<evidence type="ECO:0000313" key="2">
    <source>
        <dbReference type="Proteomes" id="UP000789759"/>
    </source>
</evidence>
<dbReference type="AlphaFoldDB" id="A0A9N9K9M1"/>
<evidence type="ECO:0000313" key="1">
    <source>
        <dbReference type="EMBL" id="CAG8815002.1"/>
    </source>
</evidence>
<gene>
    <name evidence="1" type="ORF">CPELLU_LOCUS19087</name>
</gene>
<protein>
    <submittedName>
        <fullName evidence="1">4236_t:CDS:1</fullName>
    </submittedName>
</protein>
<name>A0A9N9K9M1_9GLOM</name>
<keyword evidence="2" id="KW-1185">Reference proteome</keyword>